<gene>
    <name evidence="1" type="ORF">BT62DRAFT_1055719</name>
</gene>
<proteinExistence type="predicted"/>
<keyword evidence="2" id="KW-1185">Reference proteome</keyword>
<dbReference type="AlphaFoldDB" id="A0A9P8ALE4"/>
<dbReference type="GeneID" id="66100857"/>
<dbReference type="OrthoDB" id="5424209at2759"/>
<protein>
    <submittedName>
        <fullName evidence="1">Uncharacterized protein</fullName>
    </submittedName>
</protein>
<evidence type="ECO:0000313" key="2">
    <source>
        <dbReference type="Proteomes" id="UP000812287"/>
    </source>
</evidence>
<reference evidence="1" key="1">
    <citation type="submission" date="2020-11" db="EMBL/GenBank/DDBJ databases">
        <title>Adaptations for nitrogen fixation in a non-lichenized fungal sporocarp promotes dispersal by wood-feeding termites.</title>
        <authorList>
            <consortium name="DOE Joint Genome Institute"/>
            <person name="Koch R.A."/>
            <person name="Yoon G."/>
            <person name="Arayal U."/>
            <person name="Lail K."/>
            <person name="Amirebrahimi M."/>
            <person name="Labutti K."/>
            <person name="Lipzen A."/>
            <person name="Riley R."/>
            <person name="Barry K."/>
            <person name="Henrissat B."/>
            <person name="Grigoriev I.V."/>
            <person name="Herr J.R."/>
            <person name="Aime M.C."/>
        </authorList>
    </citation>
    <scope>NUCLEOTIDE SEQUENCE</scope>
    <source>
        <strain evidence="1">MCA 3950</strain>
    </source>
</reference>
<organism evidence="1 2">
    <name type="scientific">Guyanagaster necrorhizus</name>
    <dbReference type="NCBI Taxonomy" id="856835"/>
    <lineage>
        <taxon>Eukaryota</taxon>
        <taxon>Fungi</taxon>
        <taxon>Dikarya</taxon>
        <taxon>Basidiomycota</taxon>
        <taxon>Agaricomycotina</taxon>
        <taxon>Agaricomycetes</taxon>
        <taxon>Agaricomycetidae</taxon>
        <taxon>Agaricales</taxon>
        <taxon>Marasmiineae</taxon>
        <taxon>Physalacriaceae</taxon>
        <taxon>Guyanagaster</taxon>
    </lineage>
</organism>
<feature type="non-terminal residue" evidence="1">
    <location>
        <position position="1"/>
    </location>
</feature>
<dbReference type="EMBL" id="MU250590">
    <property type="protein sequence ID" value="KAG7439566.1"/>
    <property type="molecule type" value="Genomic_DNA"/>
</dbReference>
<dbReference type="Proteomes" id="UP000812287">
    <property type="component" value="Unassembled WGS sequence"/>
</dbReference>
<dbReference type="RefSeq" id="XP_043033066.1">
    <property type="nucleotide sequence ID" value="XM_043178565.1"/>
</dbReference>
<comment type="caution">
    <text evidence="1">The sequence shown here is derived from an EMBL/GenBank/DDBJ whole genome shotgun (WGS) entry which is preliminary data.</text>
</comment>
<sequence>LYHTGKEWSPPSGPEAQHHLKELCEVFDHPITPIPFTMVDVIHFKMVKVNNASEDKEDTDKEMVEANKLVVSPVTIWIRVFSESTSAMAAHNIAQDILALLKDYQITNINVDFHKSFYMCKADPQLLKPISVKNPLIDIVSLLTPTLGLHISTEARPNTQGTIALYLARGGGSEKLLGLSCHHIFIRSKEANNDYVYHSSAPCKNVLLLSNRDITDLVNSIKINIRGYSTVVKNYRKDIKGFEEREKGTNATDVREAKVAQIKIQVLLDSVEKKIDALTVLCNQLNNNWNRLQNCVLGHILCFPPISVSVSEQHLMEDWGVFKINQAKLSDGFQGNKIDLRTKLTPDQFKEKCFIPGDTNWEFTYPKDHLLPLMGIIPDNILCTSNMWDLDGEPCLLVIKNGNATSTTIGHANDVFSIVCKYFTDMSIDQTSMEWVIINYDSKSEVFLEPGNSGSVIADIHGHISEMLTGGSGRMLSSDMIYATLFWWLLEHIKLNRFSNMHLSIVTYASQHP</sequence>
<evidence type="ECO:0000313" key="1">
    <source>
        <dbReference type="EMBL" id="KAG7439566.1"/>
    </source>
</evidence>
<accession>A0A9P8ALE4</accession>
<name>A0A9P8ALE4_9AGAR</name>